<dbReference type="SUPFAM" id="SSF57959">
    <property type="entry name" value="Leucine zipper domain"/>
    <property type="match status" value="1"/>
</dbReference>
<dbReference type="CDD" id="cd14688">
    <property type="entry name" value="bZIP_YAP"/>
    <property type="match status" value="1"/>
</dbReference>
<comment type="subcellular location">
    <subcellularLocation>
        <location evidence="1">Nucleus</location>
    </subcellularLocation>
</comment>
<accession>A0A6G1H2I1</accession>
<dbReference type="Pfam" id="PF00170">
    <property type="entry name" value="bZIP_1"/>
    <property type="match status" value="1"/>
</dbReference>
<keyword evidence="2" id="KW-0539">Nucleus</keyword>
<name>A0A6G1H2I1_9PEZI</name>
<dbReference type="SMART" id="SM00338">
    <property type="entry name" value="BRLZ"/>
    <property type="match status" value="1"/>
</dbReference>
<dbReference type="AlphaFoldDB" id="A0A6G1H2I1"/>
<dbReference type="GO" id="GO:0001228">
    <property type="term" value="F:DNA-binding transcription activator activity, RNA polymerase II-specific"/>
    <property type="evidence" value="ECO:0007669"/>
    <property type="project" value="TreeGrafter"/>
</dbReference>
<gene>
    <name evidence="5" type="ORF">K402DRAFT_392695</name>
</gene>
<feature type="compositionally biased region" description="Acidic residues" evidence="3">
    <location>
        <begin position="182"/>
        <end position="199"/>
    </location>
</feature>
<keyword evidence="6" id="KW-1185">Reference proteome</keyword>
<evidence type="ECO:0000313" key="6">
    <source>
        <dbReference type="Proteomes" id="UP000800041"/>
    </source>
</evidence>
<sequence>MDSQKMEYWPQQASYVPRSSMFDTTGEISPIPSLSSSPKILSNFESQPNSFYQPVFAPFAADEMTFGYQLPLTPSDFGSADENSYCSPPPIASELAYGTHQQQQQQHTAERTHTTSGRRRAQNRAAQRAFRERKEKHARDLETQLAALSDKHRTLETSHAELQGAYNKLRRTVELLTASPSEEIDGEGSSEDVEVETEVEVSSKRGDRRRGGDRKAEERRNAETLRKVLQILHGEIDVVKGETSP</sequence>
<dbReference type="PANTHER" id="PTHR40621:SF6">
    <property type="entry name" value="AP-1-LIKE TRANSCRIPTION FACTOR YAP1-RELATED"/>
    <property type="match status" value="1"/>
</dbReference>
<evidence type="ECO:0000256" key="2">
    <source>
        <dbReference type="ARBA" id="ARBA00023242"/>
    </source>
</evidence>
<feature type="region of interest" description="Disordered" evidence="3">
    <location>
        <begin position="79"/>
        <end position="139"/>
    </location>
</feature>
<dbReference type="InterPro" id="IPR050936">
    <property type="entry name" value="AP-1-like"/>
</dbReference>
<dbReference type="OrthoDB" id="3892274at2759"/>
<evidence type="ECO:0000313" key="5">
    <source>
        <dbReference type="EMBL" id="KAF1987426.1"/>
    </source>
</evidence>
<protein>
    <recommendedName>
        <fullName evidence="4">BZIP domain-containing protein</fullName>
    </recommendedName>
</protein>
<feature type="compositionally biased region" description="Basic and acidic residues" evidence="3">
    <location>
        <begin position="201"/>
        <end position="223"/>
    </location>
</feature>
<evidence type="ECO:0000259" key="4">
    <source>
        <dbReference type="PROSITE" id="PS50217"/>
    </source>
</evidence>
<proteinExistence type="predicted"/>
<dbReference type="PROSITE" id="PS00036">
    <property type="entry name" value="BZIP_BASIC"/>
    <property type="match status" value="1"/>
</dbReference>
<organism evidence="5 6">
    <name type="scientific">Aulographum hederae CBS 113979</name>
    <dbReference type="NCBI Taxonomy" id="1176131"/>
    <lineage>
        <taxon>Eukaryota</taxon>
        <taxon>Fungi</taxon>
        <taxon>Dikarya</taxon>
        <taxon>Ascomycota</taxon>
        <taxon>Pezizomycotina</taxon>
        <taxon>Dothideomycetes</taxon>
        <taxon>Pleosporomycetidae</taxon>
        <taxon>Aulographales</taxon>
        <taxon>Aulographaceae</taxon>
    </lineage>
</organism>
<dbReference type="GO" id="GO:0000976">
    <property type="term" value="F:transcription cis-regulatory region binding"/>
    <property type="evidence" value="ECO:0007669"/>
    <property type="project" value="InterPro"/>
</dbReference>
<evidence type="ECO:0000256" key="1">
    <source>
        <dbReference type="ARBA" id="ARBA00004123"/>
    </source>
</evidence>
<feature type="compositionally biased region" description="Basic and acidic residues" evidence="3">
    <location>
        <begin position="129"/>
        <end position="139"/>
    </location>
</feature>
<dbReference type="InterPro" id="IPR046347">
    <property type="entry name" value="bZIP_sf"/>
</dbReference>
<feature type="domain" description="BZIP" evidence="4">
    <location>
        <begin position="118"/>
        <end position="176"/>
    </location>
</feature>
<dbReference type="GO" id="GO:0090575">
    <property type="term" value="C:RNA polymerase II transcription regulator complex"/>
    <property type="evidence" value="ECO:0007669"/>
    <property type="project" value="TreeGrafter"/>
</dbReference>
<dbReference type="PANTHER" id="PTHR40621">
    <property type="entry name" value="TRANSCRIPTION FACTOR KAPC-RELATED"/>
    <property type="match status" value="1"/>
</dbReference>
<dbReference type="Gene3D" id="1.20.5.170">
    <property type="match status" value="1"/>
</dbReference>
<dbReference type="PROSITE" id="PS50217">
    <property type="entry name" value="BZIP"/>
    <property type="match status" value="1"/>
</dbReference>
<dbReference type="Proteomes" id="UP000800041">
    <property type="component" value="Unassembled WGS sequence"/>
</dbReference>
<reference evidence="5" key="1">
    <citation type="journal article" date="2020" name="Stud. Mycol.">
        <title>101 Dothideomycetes genomes: a test case for predicting lifestyles and emergence of pathogens.</title>
        <authorList>
            <person name="Haridas S."/>
            <person name="Albert R."/>
            <person name="Binder M."/>
            <person name="Bloem J."/>
            <person name="Labutti K."/>
            <person name="Salamov A."/>
            <person name="Andreopoulos B."/>
            <person name="Baker S."/>
            <person name="Barry K."/>
            <person name="Bills G."/>
            <person name="Bluhm B."/>
            <person name="Cannon C."/>
            <person name="Castanera R."/>
            <person name="Culley D."/>
            <person name="Daum C."/>
            <person name="Ezra D."/>
            <person name="Gonzalez J."/>
            <person name="Henrissat B."/>
            <person name="Kuo A."/>
            <person name="Liang C."/>
            <person name="Lipzen A."/>
            <person name="Lutzoni F."/>
            <person name="Magnuson J."/>
            <person name="Mondo S."/>
            <person name="Nolan M."/>
            <person name="Ohm R."/>
            <person name="Pangilinan J."/>
            <person name="Park H.-J."/>
            <person name="Ramirez L."/>
            <person name="Alfaro M."/>
            <person name="Sun H."/>
            <person name="Tritt A."/>
            <person name="Yoshinaga Y."/>
            <person name="Zwiers L.-H."/>
            <person name="Turgeon B."/>
            <person name="Goodwin S."/>
            <person name="Spatafora J."/>
            <person name="Crous P."/>
            <person name="Grigoriev I."/>
        </authorList>
    </citation>
    <scope>NUCLEOTIDE SEQUENCE</scope>
    <source>
        <strain evidence="5">CBS 113979</strain>
    </source>
</reference>
<evidence type="ECO:0000256" key="3">
    <source>
        <dbReference type="SAM" id="MobiDB-lite"/>
    </source>
</evidence>
<dbReference type="EMBL" id="ML977152">
    <property type="protein sequence ID" value="KAF1987426.1"/>
    <property type="molecule type" value="Genomic_DNA"/>
</dbReference>
<feature type="region of interest" description="Disordered" evidence="3">
    <location>
        <begin position="177"/>
        <end position="223"/>
    </location>
</feature>
<dbReference type="InterPro" id="IPR004827">
    <property type="entry name" value="bZIP"/>
</dbReference>